<name>A0A319E1T2_9EURO</name>
<sequence>MDMQSGVKWNAVEVDLFLEDALQARGWSRHIANSANPEGRSGPSHWRVVHGLGIGCGGRRCRLPSWGPMRHPRGEARCKGDQFHCCKHYLFLTTFMATGARNLRICGAATIPGYLSLITSFTGIFHVCFVHGPRSLYN</sequence>
<dbReference type="Proteomes" id="UP000247810">
    <property type="component" value="Unassembled WGS sequence"/>
</dbReference>
<dbReference type="EMBL" id="KZ825869">
    <property type="protein sequence ID" value="PYH94558.1"/>
    <property type="molecule type" value="Genomic_DNA"/>
</dbReference>
<accession>A0A319E1T2</accession>
<organism evidence="1 2">
    <name type="scientific">Aspergillus ellipticus CBS 707.79</name>
    <dbReference type="NCBI Taxonomy" id="1448320"/>
    <lineage>
        <taxon>Eukaryota</taxon>
        <taxon>Fungi</taxon>
        <taxon>Dikarya</taxon>
        <taxon>Ascomycota</taxon>
        <taxon>Pezizomycotina</taxon>
        <taxon>Eurotiomycetes</taxon>
        <taxon>Eurotiomycetidae</taxon>
        <taxon>Eurotiales</taxon>
        <taxon>Aspergillaceae</taxon>
        <taxon>Aspergillus</taxon>
        <taxon>Aspergillus subgen. Circumdati</taxon>
    </lineage>
</organism>
<dbReference type="VEuPathDB" id="FungiDB:BO71DRAFT_227818"/>
<reference evidence="1 2" key="1">
    <citation type="submission" date="2018-02" db="EMBL/GenBank/DDBJ databases">
        <title>The genomes of Aspergillus section Nigri reveals drivers in fungal speciation.</title>
        <authorList>
            <consortium name="DOE Joint Genome Institute"/>
            <person name="Vesth T.C."/>
            <person name="Nybo J."/>
            <person name="Theobald S."/>
            <person name="Brandl J."/>
            <person name="Frisvad J.C."/>
            <person name="Nielsen K.F."/>
            <person name="Lyhne E.K."/>
            <person name="Kogle M.E."/>
            <person name="Kuo A."/>
            <person name="Riley R."/>
            <person name="Clum A."/>
            <person name="Nolan M."/>
            <person name="Lipzen A."/>
            <person name="Salamov A."/>
            <person name="Henrissat B."/>
            <person name="Wiebenga A."/>
            <person name="De vries R.P."/>
            <person name="Grigoriev I.V."/>
            <person name="Mortensen U.H."/>
            <person name="Andersen M.R."/>
            <person name="Baker S.E."/>
        </authorList>
    </citation>
    <scope>NUCLEOTIDE SEQUENCE [LARGE SCALE GENOMIC DNA]</scope>
    <source>
        <strain evidence="1 2">CBS 707.79</strain>
    </source>
</reference>
<dbReference type="AlphaFoldDB" id="A0A319E1T2"/>
<evidence type="ECO:0000313" key="2">
    <source>
        <dbReference type="Proteomes" id="UP000247810"/>
    </source>
</evidence>
<proteinExistence type="predicted"/>
<gene>
    <name evidence="1" type="ORF">BO71DRAFT_227818</name>
</gene>
<protein>
    <submittedName>
        <fullName evidence="1">Uncharacterized protein</fullName>
    </submittedName>
</protein>
<evidence type="ECO:0000313" key="1">
    <source>
        <dbReference type="EMBL" id="PYH94558.1"/>
    </source>
</evidence>
<keyword evidence="2" id="KW-1185">Reference proteome</keyword>